<evidence type="ECO:0000256" key="7">
    <source>
        <dbReference type="ARBA" id="ARBA00022977"/>
    </source>
</evidence>
<comment type="catalytic activity">
    <reaction evidence="10">
        <text>2-[(2R,5Z)-2-carboxy-4-methylthiazol-5(2H)-ylidene]ethyl phosphate + 4-amino-2-methyl-5-(diphosphooxymethyl)pyrimidine + 2 H(+) = thiamine phosphate + CO2 + diphosphate</text>
        <dbReference type="Rhea" id="RHEA:47844"/>
        <dbReference type="ChEBI" id="CHEBI:15378"/>
        <dbReference type="ChEBI" id="CHEBI:16526"/>
        <dbReference type="ChEBI" id="CHEBI:33019"/>
        <dbReference type="ChEBI" id="CHEBI:37575"/>
        <dbReference type="ChEBI" id="CHEBI:57841"/>
        <dbReference type="ChEBI" id="CHEBI:62899"/>
        <dbReference type="EC" id="2.5.1.3"/>
    </reaction>
</comment>
<evidence type="ECO:0000313" key="12">
    <source>
        <dbReference type="EMBL" id="MPL69365.1"/>
    </source>
</evidence>
<keyword evidence="5" id="KW-0479">Metal-binding</keyword>
<dbReference type="GO" id="GO:0009229">
    <property type="term" value="P:thiamine diphosphate biosynthetic process"/>
    <property type="evidence" value="ECO:0007669"/>
    <property type="project" value="UniProtKB-UniPathway"/>
</dbReference>
<evidence type="ECO:0000256" key="5">
    <source>
        <dbReference type="ARBA" id="ARBA00022723"/>
    </source>
</evidence>
<organism evidence="12">
    <name type="scientific">bioreactor metagenome</name>
    <dbReference type="NCBI Taxonomy" id="1076179"/>
    <lineage>
        <taxon>unclassified sequences</taxon>
        <taxon>metagenomes</taxon>
        <taxon>ecological metagenomes</taxon>
    </lineage>
</organism>
<name>A0A644TR07_9ZZZZ</name>
<evidence type="ECO:0000256" key="1">
    <source>
        <dbReference type="ARBA" id="ARBA00001946"/>
    </source>
</evidence>
<comment type="catalytic activity">
    <reaction evidence="8">
        <text>4-methyl-5-(2-phosphooxyethyl)-thiazole + 4-amino-2-methyl-5-(diphosphooxymethyl)pyrimidine + H(+) = thiamine phosphate + diphosphate</text>
        <dbReference type="Rhea" id="RHEA:22328"/>
        <dbReference type="ChEBI" id="CHEBI:15378"/>
        <dbReference type="ChEBI" id="CHEBI:33019"/>
        <dbReference type="ChEBI" id="CHEBI:37575"/>
        <dbReference type="ChEBI" id="CHEBI:57841"/>
        <dbReference type="ChEBI" id="CHEBI:58296"/>
        <dbReference type="EC" id="2.5.1.3"/>
    </reaction>
</comment>
<keyword evidence="6" id="KW-0460">Magnesium</keyword>
<proteinExistence type="inferred from homology"/>
<evidence type="ECO:0000259" key="11">
    <source>
        <dbReference type="Pfam" id="PF02581"/>
    </source>
</evidence>
<dbReference type="NCBIfam" id="TIGR00693">
    <property type="entry name" value="thiE"/>
    <property type="match status" value="1"/>
</dbReference>
<dbReference type="EMBL" id="VSSQ01000046">
    <property type="protein sequence ID" value="MPL69365.1"/>
    <property type="molecule type" value="Genomic_DNA"/>
</dbReference>
<dbReference type="CDD" id="cd00564">
    <property type="entry name" value="TMP_TenI"/>
    <property type="match status" value="1"/>
</dbReference>
<accession>A0A644TR07</accession>
<evidence type="ECO:0000256" key="6">
    <source>
        <dbReference type="ARBA" id="ARBA00022842"/>
    </source>
</evidence>
<dbReference type="GO" id="GO:0009228">
    <property type="term" value="P:thiamine biosynthetic process"/>
    <property type="evidence" value="ECO:0007669"/>
    <property type="project" value="UniProtKB-KW"/>
</dbReference>
<dbReference type="InterPro" id="IPR034291">
    <property type="entry name" value="TMP_synthase"/>
</dbReference>
<comment type="pathway">
    <text evidence="2">Cofactor biosynthesis; thiamine diphosphate biosynthesis; thiamine phosphate from 4-amino-2-methyl-5-diphosphomethylpyrimidine and 4-methyl-5-(2-phosphoethyl)-thiazole: step 1/1.</text>
</comment>
<reference evidence="12" key="1">
    <citation type="submission" date="2019-08" db="EMBL/GenBank/DDBJ databases">
        <authorList>
            <person name="Kucharzyk K."/>
            <person name="Murdoch R.W."/>
            <person name="Higgins S."/>
            <person name="Loffler F."/>
        </authorList>
    </citation>
    <scope>NUCLEOTIDE SEQUENCE</scope>
</reference>
<comment type="catalytic activity">
    <reaction evidence="9">
        <text>2-(2-carboxy-4-methylthiazol-5-yl)ethyl phosphate + 4-amino-2-methyl-5-(diphosphooxymethyl)pyrimidine + 2 H(+) = thiamine phosphate + CO2 + diphosphate</text>
        <dbReference type="Rhea" id="RHEA:47848"/>
        <dbReference type="ChEBI" id="CHEBI:15378"/>
        <dbReference type="ChEBI" id="CHEBI:16526"/>
        <dbReference type="ChEBI" id="CHEBI:33019"/>
        <dbReference type="ChEBI" id="CHEBI:37575"/>
        <dbReference type="ChEBI" id="CHEBI:57841"/>
        <dbReference type="ChEBI" id="CHEBI:62890"/>
        <dbReference type="EC" id="2.5.1.3"/>
    </reaction>
</comment>
<dbReference type="Gene3D" id="3.20.20.70">
    <property type="entry name" value="Aldolase class I"/>
    <property type="match status" value="1"/>
</dbReference>
<dbReference type="Pfam" id="PF02581">
    <property type="entry name" value="TMP-TENI"/>
    <property type="match status" value="1"/>
</dbReference>
<dbReference type="PANTHER" id="PTHR20857">
    <property type="entry name" value="THIAMINE-PHOSPHATE PYROPHOSPHORYLASE"/>
    <property type="match status" value="1"/>
</dbReference>
<sequence>MILRREAIRRFIQADLYGITDATHSRGRATLEIVKMMIEAGIGIIQYREKDKHQGEKLEECRIIRELTRKAGALFIVNDHPDLALMAEADGVHIGQNDYSPNEVRRLIGSEMLLGLSTHAVHEAKRAQQDEAVDYIGVGPLFATNTKRDVCEPVGLEYLDFVVKNIRLPFVAIGGIKTHNIREVAIRGAKTIAVVTEITGAPDISATIGKLREQFKHQ</sequence>
<evidence type="ECO:0000256" key="9">
    <source>
        <dbReference type="ARBA" id="ARBA00047851"/>
    </source>
</evidence>
<dbReference type="UniPathway" id="UPA00060">
    <property type="reaction ID" value="UER00141"/>
</dbReference>
<dbReference type="InterPro" id="IPR022998">
    <property type="entry name" value="ThiamineP_synth_TenI"/>
</dbReference>
<dbReference type="GO" id="GO:0004789">
    <property type="term" value="F:thiamine-phosphate diphosphorylase activity"/>
    <property type="evidence" value="ECO:0007669"/>
    <property type="project" value="UniProtKB-EC"/>
</dbReference>
<evidence type="ECO:0000256" key="10">
    <source>
        <dbReference type="ARBA" id="ARBA00047883"/>
    </source>
</evidence>
<dbReference type="SUPFAM" id="SSF51391">
    <property type="entry name" value="Thiamin phosphate synthase"/>
    <property type="match status" value="1"/>
</dbReference>
<comment type="caution">
    <text evidence="12">The sequence shown here is derived from an EMBL/GenBank/DDBJ whole genome shotgun (WGS) entry which is preliminary data.</text>
</comment>
<gene>
    <name evidence="12" type="primary">thiE_5</name>
    <name evidence="12" type="ORF">SDC9_15104</name>
</gene>
<evidence type="ECO:0000256" key="4">
    <source>
        <dbReference type="ARBA" id="ARBA00022679"/>
    </source>
</evidence>
<dbReference type="HAMAP" id="MF_00097">
    <property type="entry name" value="TMP_synthase"/>
    <property type="match status" value="1"/>
</dbReference>
<feature type="domain" description="Thiamine phosphate synthase/TenI" evidence="11">
    <location>
        <begin position="16"/>
        <end position="198"/>
    </location>
</feature>
<dbReference type="AlphaFoldDB" id="A0A644TR07"/>
<dbReference type="EC" id="2.5.1.3" evidence="3"/>
<dbReference type="FunFam" id="3.20.20.70:FF:000096">
    <property type="entry name" value="Thiamine-phosphate synthase"/>
    <property type="match status" value="1"/>
</dbReference>
<comment type="cofactor">
    <cofactor evidence="1">
        <name>Mg(2+)</name>
        <dbReference type="ChEBI" id="CHEBI:18420"/>
    </cofactor>
</comment>
<protein>
    <recommendedName>
        <fullName evidence="3">thiamine phosphate synthase</fullName>
        <ecNumber evidence="3">2.5.1.3</ecNumber>
    </recommendedName>
</protein>
<evidence type="ECO:0000256" key="8">
    <source>
        <dbReference type="ARBA" id="ARBA00047334"/>
    </source>
</evidence>
<keyword evidence="4 12" id="KW-0808">Transferase</keyword>
<dbReference type="GO" id="GO:0005737">
    <property type="term" value="C:cytoplasm"/>
    <property type="evidence" value="ECO:0007669"/>
    <property type="project" value="TreeGrafter"/>
</dbReference>
<dbReference type="GO" id="GO:0046872">
    <property type="term" value="F:metal ion binding"/>
    <property type="evidence" value="ECO:0007669"/>
    <property type="project" value="UniProtKB-KW"/>
</dbReference>
<dbReference type="InterPro" id="IPR013785">
    <property type="entry name" value="Aldolase_TIM"/>
</dbReference>
<evidence type="ECO:0000256" key="2">
    <source>
        <dbReference type="ARBA" id="ARBA00005165"/>
    </source>
</evidence>
<evidence type="ECO:0000256" key="3">
    <source>
        <dbReference type="ARBA" id="ARBA00012830"/>
    </source>
</evidence>
<dbReference type="InterPro" id="IPR036206">
    <property type="entry name" value="ThiamineP_synth_sf"/>
</dbReference>
<dbReference type="PANTHER" id="PTHR20857:SF15">
    <property type="entry name" value="THIAMINE-PHOSPHATE SYNTHASE"/>
    <property type="match status" value="1"/>
</dbReference>
<keyword evidence="7" id="KW-0784">Thiamine biosynthesis</keyword>